<feature type="region of interest" description="Disordered" evidence="1">
    <location>
        <begin position="1"/>
        <end position="56"/>
    </location>
</feature>
<sequence>MTQSNGLSHHRRSPSGSNSSKRAARPAIHRKGTSYANISISKLGSGQARAASTDDDRTPEMAASFLNYCAMCEKQITVPDNRLLYCSESCRRKDTQKPLSASLTYYNTLSPPVTPPSSPPMSPRTIVAPLTPTKLPATASQPIRIPTEMPDVRTDLDPTEWKPVISSDSHSPSLMTSDAWKYLCKFHGDEPAAPIRRSKGYNQSSSSLSTLPSLSQTVASTPSSLSSNASDYMSHMSDSTHRPLPPRHKPCFSSSGSAKSVELVVPHIEMISDSHVDTSNSGSIFPASSGLWNGKTETTPAITRSTGGIP</sequence>
<proteinExistence type="predicted"/>
<feature type="compositionally biased region" description="Polar residues" evidence="1">
    <location>
        <begin position="34"/>
        <end position="44"/>
    </location>
</feature>
<dbReference type="VEuPathDB" id="FungiDB:ASPSYDRAFT_58449"/>
<dbReference type="OrthoDB" id="3599883at2759"/>
<keyword evidence="3" id="KW-1185">Reference proteome</keyword>
<evidence type="ECO:0000313" key="3">
    <source>
        <dbReference type="Proteomes" id="UP000184356"/>
    </source>
</evidence>
<evidence type="ECO:0008006" key="4">
    <source>
        <dbReference type="Google" id="ProtNLM"/>
    </source>
</evidence>
<protein>
    <recommendedName>
        <fullName evidence="4">Life-span regulatory factor domain-containing protein</fullName>
    </recommendedName>
</protein>
<gene>
    <name evidence="2" type="ORF">ASPSYDRAFT_58449</name>
</gene>
<dbReference type="Proteomes" id="UP000184356">
    <property type="component" value="Unassembled WGS sequence"/>
</dbReference>
<feature type="region of interest" description="Disordered" evidence="1">
    <location>
        <begin position="193"/>
        <end position="253"/>
    </location>
</feature>
<dbReference type="RefSeq" id="XP_040701662.1">
    <property type="nucleotide sequence ID" value="XM_040849536.1"/>
</dbReference>
<dbReference type="EMBL" id="KV878587">
    <property type="protein sequence ID" value="OJJ57856.1"/>
    <property type="molecule type" value="Genomic_DNA"/>
</dbReference>
<accession>A0A1L9TEK8</accession>
<feature type="compositionally biased region" description="Low complexity" evidence="1">
    <location>
        <begin position="204"/>
        <end position="230"/>
    </location>
</feature>
<feature type="compositionally biased region" description="Basic residues" evidence="1">
    <location>
        <begin position="22"/>
        <end position="32"/>
    </location>
</feature>
<dbReference type="AlphaFoldDB" id="A0A1L9TEK8"/>
<evidence type="ECO:0000256" key="1">
    <source>
        <dbReference type="SAM" id="MobiDB-lite"/>
    </source>
</evidence>
<dbReference type="Pfam" id="PF12855">
    <property type="entry name" value="Ecl1"/>
    <property type="match status" value="1"/>
</dbReference>
<dbReference type="InterPro" id="IPR024368">
    <property type="entry name" value="Ecl1/2/3"/>
</dbReference>
<reference evidence="3" key="1">
    <citation type="journal article" date="2017" name="Genome Biol.">
        <title>Comparative genomics reveals high biological diversity and specific adaptations in the industrially and medically important fungal genus Aspergillus.</title>
        <authorList>
            <person name="de Vries R.P."/>
            <person name="Riley R."/>
            <person name="Wiebenga A."/>
            <person name="Aguilar-Osorio G."/>
            <person name="Amillis S."/>
            <person name="Uchima C.A."/>
            <person name="Anderluh G."/>
            <person name="Asadollahi M."/>
            <person name="Askin M."/>
            <person name="Barry K."/>
            <person name="Battaglia E."/>
            <person name="Bayram O."/>
            <person name="Benocci T."/>
            <person name="Braus-Stromeyer S.A."/>
            <person name="Caldana C."/>
            <person name="Canovas D."/>
            <person name="Cerqueira G.C."/>
            <person name="Chen F."/>
            <person name="Chen W."/>
            <person name="Choi C."/>
            <person name="Clum A."/>
            <person name="Dos Santos R.A."/>
            <person name="Damasio A.R."/>
            <person name="Diallinas G."/>
            <person name="Emri T."/>
            <person name="Fekete E."/>
            <person name="Flipphi M."/>
            <person name="Freyberg S."/>
            <person name="Gallo A."/>
            <person name="Gournas C."/>
            <person name="Habgood R."/>
            <person name="Hainaut M."/>
            <person name="Harispe M.L."/>
            <person name="Henrissat B."/>
            <person name="Hilden K.S."/>
            <person name="Hope R."/>
            <person name="Hossain A."/>
            <person name="Karabika E."/>
            <person name="Karaffa L."/>
            <person name="Karanyi Z."/>
            <person name="Krasevec N."/>
            <person name="Kuo A."/>
            <person name="Kusch H."/>
            <person name="LaButti K."/>
            <person name="Lagendijk E.L."/>
            <person name="Lapidus A."/>
            <person name="Levasseur A."/>
            <person name="Lindquist E."/>
            <person name="Lipzen A."/>
            <person name="Logrieco A.F."/>
            <person name="MacCabe A."/>
            <person name="Maekelae M.R."/>
            <person name="Malavazi I."/>
            <person name="Melin P."/>
            <person name="Meyer V."/>
            <person name="Mielnichuk N."/>
            <person name="Miskei M."/>
            <person name="Molnar A.P."/>
            <person name="Mule G."/>
            <person name="Ngan C.Y."/>
            <person name="Orejas M."/>
            <person name="Orosz E."/>
            <person name="Ouedraogo J.P."/>
            <person name="Overkamp K.M."/>
            <person name="Park H.-S."/>
            <person name="Perrone G."/>
            <person name="Piumi F."/>
            <person name="Punt P.J."/>
            <person name="Ram A.F."/>
            <person name="Ramon A."/>
            <person name="Rauscher S."/>
            <person name="Record E."/>
            <person name="Riano-Pachon D.M."/>
            <person name="Robert V."/>
            <person name="Roehrig J."/>
            <person name="Ruller R."/>
            <person name="Salamov A."/>
            <person name="Salih N.S."/>
            <person name="Samson R.A."/>
            <person name="Sandor E."/>
            <person name="Sanguinetti M."/>
            <person name="Schuetze T."/>
            <person name="Sepcic K."/>
            <person name="Shelest E."/>
            <person name="Sherlock G."/>
            <person name="Sophianopoulou V."/>
            <person name="Squina F.M."/>
            <person name="Sun H."/>
            <person name="Susca A."/>
            <person name="Todd R.B."/>
            <person name="Tsang A."/>
            <person name="Unkles S.E."/>
            <person name="van de Wiele N."/>
            <person name="van Rossen-Uffink D."/>
            <person name="Oliveira J.V."/>
            <person name="Vesth T.C."/>
            <person name="Visser J."/>
            <person name="Yu J.-H."/>
            <person name="Zhou M."/>
            <person name="Andersen M.R."/>
            <person name="Archer D.B."/>
            <person name="Baker S.E."/>
            <person name="Benoit I."/>
            <person name="Brakhage A.A."/>
            <person name="Braus G.H."/>
            <person name="Fischer R."/>
            <person name="Frisvad J.C."/>
            <person name="Goldman G.H."/>
            <person name="Houbraken J."/>
            <person name="Oakley B."/>
            <person name="Pocsi I."/>
            <person name="Scazzocchio C."/>
            <person name="Seiboth B."/>
            <person name="vanKuyk P.A."/>
            <person name="Wortman J."/>
            <person name="Dyer P.S."/>
            <person name="Grigoriev I.V."/>
        </authorList>
    </citation>
    <scope>NUCLEOTIDE SEQUENCE [LARGE SCALE GENOMIC DNA]</scope>
    <source>
        <strain evidence="3">CBS 593.65</strain>
    </source>
</reference>
<dbReference type="GeneID" id="63765609"/>
<name>A0A1L9TEK8_9EURO</name>
<organism evidence="2 3">
    <name type="scientific">Aspergillus sydowii CBS 593.65</name>
    <dbReference type="NCBI Taxonomy" id="1036612"/>
    <lineage>
        <taxon>Eukaryota</taxon>
        <taxon>Fungi</taxon>
        <taxon>Dikarya</taxon>
        <taxon>Ascomycota</taxon>
        <taxon>Pezizomycotina</taxon>
        <taxon>Eurotiomycetes</taxon>
        <taxon>Eurotiomycetidae</taxon>
        <taxon>Eurotiales</taxon>
        <taxon>Aspergillaceae</taxon>
        <taxon>Aspergillus</taxon>
        <taxon>Aspergillus subgen. Nidulantes</taxon>
    </lineage>
</organism>
<evidence type="ECO:0000313" key="2">
    <source>
        <dbReference type="EMBL" id="OJJ57856.1"/>
    </source>
</evidence>